<organism evidence="1 2">
    <name type="scientific">Saccharomyces cerevisiae (strain Lalvin EC1118 / Prise de mousse)</name>
    <name type="common">Baker's yeast</name>
    <dbReference type="NCBI Taxonomy" id="643680"/>
    <lineage>
        <taxon>Eukaryota</taxon>
        <taxon>Fungi</taxon>
        <taxon>Dikarya</taxon>
        <taxon>Ascomycota</taxon>
        <taxon>Saccharomycotina</taxon>
        <taxon>Saccharomycetes</taxon>
        <taxon>Saccharomycetales</taxon>
        <taxon>Saccharomycetaceae</taxon>
        <taxon>Saccharomyces</taxon>
    </lineage>
</organism>
<dbReference type="AlphaFoldDB" id="C8Z5D1"/>
<accession>C8Z5D1</accession>
<protein>
    <submittedName>
        <fullName evidence="1">EC1118_1D0_4918p</fullName>
    </submittedName>
</protein>
<evidence type="ECO:0000313" key="2">
    <source>
        <dbReference type="Proteomes" id="UP000000286"/>
    </source>
</evidence>
<dbReference type="EMBL" id="FN393063">
    <property type="protein sequence ID" value="CAY78720.1"/>
    <property type="molecule type" value="Genomic_DNA"/>
</dbReference>
<evidence type="ECO:0000313" key="1">
    <source>
        <dbReference type="EMBL" id="CAY78720.1"/>
    </source>
</evidence>
<name>C8Z5D1_YEAS8</name>
<sequence length="97" mass="11171">MLLKCSAEASASTITSSNTVFIHYYYSFYGRVSILKGIGNTRFVLTQTTVYHYSWCCLLRNYKRLCTYPVFNQLGGDNNIYLLFHKIGKGKLYFAIV</sequence>
<dbReference type="Proteomes" id="UP000000286">
    <property type="component" value="Chromosome IV"/>
</dbReference>
<proteinExistence type="predicted"/>
<gene>
    <name evidence="1" type="ORF">EC1118_1D0_4918g</name>
</gene>
<reference evidence="1 2" key="1">
    <citation type="journal article" date="2009" name="Proc. Natl. Acad. Sci. U.S.A.">
        <title>Eukaryote-to-eukaryote gene transfer events revealed by the genome sequence of the wine yeast Saccharomyces cerevisiae EC1118.</title>
        <authorList>
            <person name="Novo M."/>
            <person name="Bigey F."/>
            <person name="Beyne E."/>
            <person name="Galeote V."/>
            <person name="Gavory F."/>
            <person name="Mallet S."/>
            <person name="Cambot B."/>
            <person name="Legras J.L."/>
            <person name="Wincker P."/>
            <person name="Casaregola S."/>
            <person name="Dequin S."/>
        </authorList>
    </citation>
    <scope>NUCLEOTIDE SEQUENCE [LARGE SCALE GENOMIC DNA]</scope>
    <source>
        <strain evidence="2">Lalvin EC1118 / Prise de mousse</strain>
    </source>
</reference>
<dbReference type="HOGENOM" id="CLU_2348289_0_0_1"/>